<evidence type="ECO:0000256" key="12">
    <source>
        <dbReference type="SAM" id="Phobius"/>
    </source>
</evidence>
<keyword evidence="9" id="KW-0902">Two-component regulatory system</keyword>
<feature type="domain" description="HAMP" evidence="14">
    <location>
        <begin position="193"/>
        <end position="251"/>
    </location>
</feature>
<name>A0ABT6WDR5_9ACTN</name>
<comment type="subcellular location">
    <subcellularLocation>
        <location evidence="2">Cell membrane</location>
    </subcellularLocation>
</comment>
<keyword evidence="16" id="KW-1185">Reference proteome</keyword>
<dbReference type="InterPro" id="IPR036890">
    <property type="entry name" value="HATPase_C_sf"/>
</dbReference>
<comment type="caution">
    <text evidence="15">The sequence shown here is derived from an EMBL/GenBank/DDBJ whole genome shotgun (WGS) entry which is preliminary data.</text>
</comment>
<feature type="transmembrane region" description="Helical" evidence="12">
    <location>
        <begin position="165"/>
        <end position="192"/>
    </location>
</feature>
<gene>
    <name evidence="15" type="ORF">QLQ12_04535</name>
</gene>
<evidence type="ECO:0000256" key="10">
    <source>
        <dbReference type="ARBA" id="ARBA00023136"/>
    </source>
</evidence>
<dbReference type="PROSITE" id="PS50885">
    <property type="entry name" value="HAMP"/>
    <property type="match status" value="1"/>
</dbReference>
<feature type="coiled-coil region" evidence="11">
    <location>
        <begin position="265"/>
        <end position="292"/>
    </location>
</feature>
<dbReference type="InterPro" id="IPR005467">
    <property type="entry name" value="His_kinase_dom"/>
</dbReference>
<dbReference type="SMART" id="SM00304">
    <property type="entry name" value="HAMP"/>
    <property type="match status" value="1"/>
</dbReference>
<evidence type="ECO:0000313" key="15">
    <source>
        <dbReference type="EMBL" id="MDI6097866.1"/>
    </source>
</evidence>
<keyword evidence="7" id="KW-0418">Kinase</keyword>
<dbReference type="Gene3D" id="3.30.565.10">
    <property type="entry name" value="Histidine kinase-like ATPase, C-terminal domain"/>
    <property type="match status" value="1"/>
</dbReference>
<evidence type="ECO:0000256" key="2">
    <source>
        <dbReference type="ARBA" id="ARBA00004236"/>
    </source>
</evidence>
<keyword evidence="10 12" id="KW-0472">Membrane</keyword>
<organism evidence="15 16">
    <name type="scientific">Actinoplanes sandaracinus</name>
    <dbReference type="NCBI Taxonomy" id="3045177"/>
    <lineage>
        <taxon>Bacteria</taxon>
        <taxon>Bacillati</taxon>
        <taxon>Actinomycetota</taxon>
        <taxon>Actinomycetes</taxon>
        <taxon>Micromonosporales</taxon>
        <taxon>Micromonosporaceae</taxon>
        <taxon>Actinoplanes</taxon>
    </lineage>
</organism>
<evidence type="ECO:0000256" key="8">
    <source>
        <dbReference type="ARBA" id="ARBA00022989"/>
    </source>
</evidence>
<dbReference type="Gene3D" id="6.10.340.10">
    <property type="match status" value="1"/>
</dbReference>
<sequence>MTLTERVRSRMPRNRGLRRISLQTKLVASVLVLVLAALTLISAASSYLLNDYMMTRLDQQLVETASGAEAELASLHYKAVYAPPGHLVAFTAVSGEAAIRSRGAGIAREDTPKLLYGVETIERVANKPYTVKGQNGKYMWRMLVIRLSDDAVMHVGQRMTGVDDVIARLVLVDILVGVGVLIALAMVGAALVRQSLIPLLQVERTAAAIAAGDLTRRVPDPEEAGGHPTTELGRLSEALNAMLAQIEAAFLARAQSEQAARQAAEAAQVSEARALESEARALESEAKALQSEGKMRQFVADASHELRTPLTTIRGFAELYRQGAVSDPEQVAQLVRRIEDEAARMGLLVEDLLLLARLDRERPLTLAPVELLVLAMDAVEAAQAMAPDRRIDLEVRDPADRLVAYGDDARLRQVIGNLMTNALVHTPAGASVALRLFAGEGDHAVVEVSDTGPGLSPEQTERVFERFYRVDEARTRKTDREATGTGLGLAIVAAIVRAHEGTVEVLSEAGRGATFRVTLPTINPDKEFTENVQE</sequence>
<evidence type="ECO:0000256" key="1">
    <source>
        <dbReference type="ARBA" id="ARBA00000085"/>
    </source>
</evidence>
<evidence type="ECO:0000256" key="7">
    <source>
        <dbReference type="ARBA" id="ARBA00022777"/>
    </source>
</evidence>
<dbReference type="GO" id="GO:0005524">
    <property type="term" value="F:ATP binding"/>
    <property type="evidence" value="ECO:0007669"/>
    <property type="project" value="UniProtKB-KW"/>
</dbReference>
<dbReference type="RefSeq" id="WP_282757273.1">
    <property type="nucleotide sequence ID" value="NZ_JASCTH010000002.1"/>
</dbReference>
<dbReference type="InterPro" id="IPR003661">
    <property type="entry name" value="HisK_dim/P_dom"/>
</dbReference>
<keyword evidence="5" id="KW-0808">Transferase</keyword>
<feature type="domain" description="Histidine kinase" evidence="13">
    <location>
        <begin position="301"/>
        <end position="523"/>
    </location>
</feature>
<evidence type="ECO:0000256" key="3">
    <source>
        <dbReference type="ARBA" id="ARBA00012438"/>
    </source>
</evidence>
<dbReference type="EMBL" id="JASCTH010000002">
    <property type="protein sequence ID" value="MDI6097866.1"/>
    <property type="molecule type" value="Genomic_DNA"/>
</dbReference>
<keyword evidence="4" id="KW-0597">Phosphoprotein</keyword>
<keyword evidence="8 12" id="KW-1133">Transmembrane helix</keyword>
<evidence type="ECO:0000256" key="11">
    <source>
        <dbReference type="SAM" id="Coils"/>
    </source>
</evidence>
<dbReference type="InterPro" id="IPR036097">
    <property type="entry name" value="HisK_dim/P_sf"/>
</dbReference>
<dbReference type="CDD" id="cd00082">
    <property type="entry name" value="HisKA"/>
    <property type="match status" value="1"/>
</dbReference>
<reference evidence="15 16" key="1">
    <citation type="submission" date="2023-05" db="EMBL/GenBank/DDBJ databases">
        <title>Actinoplanes sp. NEAU-A12 genome sequencing.</title>
        <authorList>
            <person name="Wang Z.-S."/>
        </authorList>
    </citation>
    <scope>NUCLEOTIDE SEQUENCE [LARGE SCALE GENOMIC DNA]</scope>
    <source>
        <strain evidence="15 16">NEAU-A12</strain>
    </source>
</reference>
<dbReference type="Pfam" id="PF02518">
    <property type="entry name" value="HATPase_c"/>
    <property type="match status" value="1"/>
</dbReference>
<dbReference type="Gene3D" id="1.10.287.130">
    <property type="match status" value="1"/>
</dbReference>
<dbReference type="SUPFAM" id="SSF158472">
    <property type="entry name" value="HAMP domain-like"/>
    <property type="match status" value="1"/>
</dbReference>
<protein>
    <recommendedName>
        <fullName evidence="3">histidine kinase</fullName>
        <ecNumber evidence="3">2.7.13.3</ecNumber>
    </recommendedName>
</protein>
<comment type="catalytic activity">
    <reaction evidence="1">
        <text>ATP + protein L-histidine = ADP + protein N-phospho-L-histidine.</text>
        <dbReference type="EC" id="2.7.13.3"/>
    </reaction>
</comment>
<dbReference type="Pfam" id="PF00512">
    <property type="entry name" value="HisKA"/>
    <property type="match status" value="1"/>
</dbReference>
<dbReference type="CDD" id="cd00075">
    <property type="entry name" value="HATPase"/>
    <property type="match status" value="1"/>
</dbReference>
<dbReference type="PANTHER" id="PTHR45436">
    <property type="entry name" value="SENSOR HISTIDINE KINASE YKOH"/>
    <property type="match status" value="1"/>
</dbReference>
<keyword evidence="15" id="KW-0547">Nucleotide-binding</keyword>
<dbReference type="CDD" id="cd06225">
    <property type="entry name" value="HAMP"/>
    <property type="match status" value="1"/>
</dbReference>
<keyword evidence="15" id="KW-0067">ATP-binding</keyword>
<evidence type="ECO:0000256" key="5">
    <source>
        <dbReference type="ARBA" id="ARBA00022679"/>
    </source>
</evidence>
<proteinExistence type="predicted"/>
<dbReference type="PANTHER" id="PTHR45436:SF5">
    <property type="entry name" value="SENSOR HISTIDINE KINASE TRCS"/>
    <property type="match status" value="1"/>
</dbReference>
<dbReference type="Proteomes" id="UP001241758">
    <property type="component" value="Unassembled WGS sequence"/>
</dbReference>
<evidence type="ECO:0000259" key="14">
    <source>
        <dbReference type="PROSITE" id="PS50885"/>
    </source>
</evidence>
<dbReference type="SUPFAM" id="SSF55874">
    <property type="entry name" value="ATPase domain of HSP90 chaperone/DNA topoisomerase II/histidine kinase"/>
    <property type="match status" value="1"/>
</dbReference>
<dbReference type="PROSITE" id="PS50109">
    <property type="entry name" value="HIS_KIN"/>
    <property type="match status" value="1"/>
</dbReference>
<dbReference type="PRINTS" id="PR00344">
    <property type="entry name" value="BCTRLSENSOR"/>
</dbReference>
<dbReference type="InterPro" id="IPR003660">
    <property type="entry name" value="HAMP_dom"/>
</dbReference>
<dbReference type="SUPFAM" id="SSF47384">
    <property type="entry name" value="Homodimeric domain of signal transducing histidine kinase"/>
    <property type="match status" value="1"/>
</dbReference>
<accession>A0ABT6WDR5</accession>
<evidence type="ECO:0000259" key="13">
    <source>
        <dbReference type="PROSITE" id="PS50109"/>
    </source>
</evidence>
<dbReference type="InterPro" id="IPR003594">
    <property type="entry name" value="HATPase_dom"/>
</dbReference>
<dbReference type="InterPro" id="IPR004358">
    <property type="entry name" value="Sig_transdc_His_kin-like_C"/>
</dbReference>
<evidence type="ECO:0000256" key="4">
    <source>
        <dbReference type="ARBA" id="ARBA00022553"/>
    </source>
</evidence>
<keyword evidence="6 12" id="KW-0812">Transmembrane</keyword>
<dbReference type="EC" id="2.7.13.3" evidence="3"/>
<evidence type="ECO:0000256" key="6">
    <source>
        <dbReference type="ARBA" id="ARBA00022692"/>
    </source>
</evidence>
<dbReference type="InterPro" id="IPR050428">
    <property type="entry name" value="TCS_sensor_his_kinase"/>
</dbReference>
<dbReference type="Pfam" id="PF00672">
    <property type="entry name" value="HAMP"/>
    <property type="match status" value="1"/>
</dbReference>
<keyword evidence="11" id="KW-0175">Coiled coil</keyword>
<dbReference type="SMART" id="SM00388">
    <property type="entry name" value="HisKA"/>
    <property type="match status" value="1"/>
</dbReference>
<dbReference type="SMART" id="SM00387">
    <property type="entry name" value="HATPase_c"/>
    <property type="match status" value="1"/>
</dbReference>
<evidence type="ECO:0000256" key="9">
    <source>
        <dbReference type="ARBA" id="ARBA00023012"/>
    </source>
</evidence>
<evidence type="ECO:0000313" key="16">
    <source>
        <dbReference type="Proteomes" id="UP001241758"/>
    </source>
</evidence>